<organism evidence="9 10">
    <name type="scientific">Paraconexibacter algicola</name>
    <dbReference type="NCBI Taxonomy" id="2133960"/>
    <lineage>
        <taxon>Bacteria</taxon>
        <taxon>Bacillati</taxon>
        <taxon>Actinomycetota</taxon>
        <taxon>Thermoleophilia</taxon>
        <taxon>Solirubrobacterales</taxon>
        <taxon>Paraconexibacteraceae</taxon>
        <taxon>Paraconexibacter</taxon>
    </lineage>
</organism>
<dbReference type="InterPro" id="IPR051457">
    <property type="entry name" value="2-oxoacid:Fd_oxidoreductase"/>
</dbReference>
<dbReference type="InterPro" id="IPR011766">
    <property type="entry name" value="TPP_enzyme_TPP-bd"/>
</dbReference>
<keyword evidence="10" id="KW-1185">Reference proteome</keyword>
<keyword evidence="5" id="KW-0408">Iron</keyword>
<dbReference type="InterPro" id="IPR002880">
    <property type="entry name" value="Pyrv_Fd/Flavodoxin_OxRdtase_N"/>
</dbReference>
<dbReference type="Pfam" id="PF20169">
    <property type="entry name" value="DUF6537"/>
    <property type="match status" value="1"/>
</dbReference>
<sequence>MLGPTISTPRTPTGAPSRAVGRTVTLEDKYRLDEGRIVLSGVQALIRAAFDQLRADRRAGLRTGGFVSGYQGSPLGGLDQELARQHALAAELDLHLRPGLNEELGATAVMGSQLATQLPGPRVDGVVGTWYGKAPGVDRASDAIRHANLAGTSPSGGVLALAGDDPGSKSSTLPSASEPLLAALHVPVLYPGDVQETLDLARHGYELSRASGLWAGLKVVTNVADGAGTAEVHPDRLRIDRPVAEVDGRPYHHVPTARLLAPVSTDLEASLHGIRLPLAVEYARRNGLNRITLPTADAWLGIVAAGKTYHDVRQALTDLGLSDRALIQAGIRLLQLGMVWPLEPAITRELARGVDEVLVVEEKQAFLEREVKAVLYGAAAPRVIGKTDERGAPLLPAHGELDADDIALVVAARLRARGIEPPSVAARVARIEAARERAGAVPALGTAGRTPFFCSGCPHNSSTQAPDGAVVGGGIGCHTMVLLNPDGKGEVAGITQMGGEGTQFIGMAPFTATGHFLQNLGDGTFHHSGSLAIRAAVAAGLPVTYKLLSNGTVAMTGAQDIEGRMAVPELTRWLALEGVRRIVITTEDPSRFADATLAPMTTVRPREDLLAVQEELAREPGVTVLIHDQACAAEKRRLTKRGKLAPAPFRVAINERVCEGCGDCGSKSSCLSVLPVDTEYGRKTRIHQASCNTDFSCLEGDCPSFVTVRPARRRRAAATTAPAAARPAVPEPPALPAPPRRARSGATNVRLVGVGGTGVVTVAQIIGMAAMLDGLHLAALDMTGLAQKGGQVVSDLVLSPAPVDGVGKLRSGTADVLLGLDVLGTATPKNLLVAAPDRTTAVVSTSAVPTGRMVVDPGTPFPRLTGLLRTIETATGADGNAYLDAQALAQALFGDHMPANAIVVGAAFQLGALPLAQESLEQAFRLNGAGVEQNLRAFAWGRACVAHPHAVAALAADADAPVPGAHAPAMPTPERVDELVARRAAELVAYQSRRLAQRYEAAVAEVAAAERAATPGRLELTAAFADGLFKLMAYKDEYEVARLHLLPQERARIEAEFGPGARVALQLHPPALRALGLRRKLSLGPWFTPALRGLRAGRRLRGTPLDPFGRAAVRRTERAIVDEYLGLVRDALAHLAPHTHATVVELAALPDVVRGYEDVKLASVERFRAQAQVLRGRLEGDPAVPVVQVRRYV</sequence>
<dbReference type="Pfam" id="PF01558">
    <property type="entry name" value="POR"/>
    <property type="match status" value="1"/>
</dbReference>
<feature type="compositionally biased region" description="Pro residues" evidence="7">
    <location>
        <begin position="729"/>
        <end position="739"/>
    </location>
</feature>
<evidence type="ECO:0000256" key="3">
    <source>
        <dbReference type="ARBA" id="ARBA00022982"/>
    </source>
</evidence>
<dbReference type="InterPro" id="IPR002869">
    <property type="entry name" value="Pyrv_flavodox_OxRed_cen"/>
</dbReference>
<protein>
    <submittedName>
        <fullName evidence="9">Indolepyruvate ferredoxin oxidoreductase</fullName>
    </submittedName>
</protein>
<dbReference type="CDD" id="cd07034">
    <property type="entry name" value="TPP_PYR_PFOR_IOR-alpha_like"/>
    <property type="match status" value="1"/>
</dbReference>
<dbReference type="InterPro" id="IPR019752">
    <property type="entry name" value="Pyrv/ketoisovalerate_OxRed_cat"/>
</dbReference>
<dbReference type="GO" id="GO:0030976">
    <property type="term" value="F:thiamine pyrophosphate binding"/>
    <property type="evidence" value="ECO:0007669"/>
    <property type="project" value="InterPro"/>
</dbReference>
<evidence type="ECO:0000256" key="5">
    <source>
        <dbReference type="ARBA" id="ARBA00023004"/>
    </source>
</evidence>
<dbReference type="NCBIfam" id="NF009588">
    <property type="entry name" value="PRK13029.1"/>
    <property type="match status" value="1"/>
</dbReference>
<dbReference type="InterPro" id="IPR009014">
    <property type="entry name" value="Transketo_C/PFOR_II"/>
</dbReference>
<keyword evidence="1" id="KW-0813">Transport</keyword>
<gene>
    <name evidence="9" type="ORF">C7Y72_21265</name>
</gene>
<keyword evidence="9" id="KW-0670">Pyruvate</keyword>
<dbReference type="NCBIfam" id="NF009589">
    <property type="entry name" value="PRK13030.1"/>
    <property type="match status" value="1"/>
</dbReference>
<name>A0A2T4UBK9_9ACTN</name>
<accession>A0A2T4UBK9</accession>
<dbReference type="SUPFAM" id="SSF52922">
    <property type="entry name" value="TK C-terminal domain-like"/>
    <property type="match status" value="1"/>
</dbReference>
<evidence type="ECO:0000256" key="7">
    <source>
        <dbReference type="SAM" id="MobiDB-lite"/>
    </source>
</evidence>
<evidence type="ECO:0000313" key="9">
    <source>
        <dbReference type="EMBL" id="PTL54279.1"/>
    </source>
</evidence>
<dbReference type="Gene3D" id="3.40.920.10">
    <property type="entry name" value="Pyruvate-ferredoxin oxidoreductase, PFOR, domain III"/>
    <property type="match status" value="1"/>
</dbReference>
<dbReference type="RefSeq" id="WP_107571221.1">
    <property type="nucleotide sequence ID" value="NZ_PYYB01000005.1"/>
</dbReference>
<keyword evidence="2" id="KW-0479">Metal-binding</keyword>
<dbReference type="InterPro" id="IPR029061">
    <property type="entry name" value="THDP-binding"/>
</dbReference>
<dbReference type="Proteomes" id="UP000240739">
    <property type="component" value="Unassembled WGS sequence"/>
</dbReference>
<feature type="domain" description="4Fe-4S ferredoxin-type" evidence="8">
    <location>
        <begin position="649"/>
        <end position="679"/>
    </location>
</feature>
<feature type="region of interest" description="Disordered" evidence="7">
    <location>
        <begin position="716"/>
        <end position="742"/>
    </location>
</feature>
<dbReference type="EMBL" id="PYYB01000005">
    <property type="protein sequence ID" value="PTL54279.1"/>
    <property type="molecule type" value="Genomic_DNA"/>
</dbReference>
<dbReference type="Pfam" id="PF02775">
    <property type="entry name" value="TPP_enzyme_C"/>
    <property type="match status" value="1"/>
</dbReference>
<evidence type="ECO:0000256" key="1">
    <source>
        <dbReference type="ARBA" id="ARBA00022448"/>
    </source>
</evidence>
<dbReference type="GO" id="GO:0051539">
    <property type="term" value="F:4 iron, 4 sulfur cluster binding"/>
    <property type="evidence" value="ECO:0007669"/>
    <property type="project" value="UniProtKB-KW"/>
</dbReference>
<comment type="caution">
    <text evidence="9">The sequence shown here is derived from an EMBL/GenBank/DDBJ whole genome shotgun (WGS) entry which is preliminary data.</text>
</comment>
<keyword evidence="3" id="KW-0249">Electron transport</keyword>
<dbReference type="InterPro" id="IPR046667">
    <property type="entry name" value="DUF6537"/>
</dbReference>
<dbReference type="PROSITE" id="PS51379">
    <property type="entry name" value="4FE4S_FER_2"/>
    <property type="match status" value="1"/>
</dbReference>
<keyword evidence="6" id="KW-0411">Iron-sulfur</keyword>
<dbReference type="InterPro" id="IPR017896">
    <property type="entry name" value="4Fe4S_Fe-S-bd"/>
</dbReference>
<dbReference type="GO" id="GO:0000287">
    <property type="term" value="F:magnesium ion binding"/>
    <property type="evidence" value="ECO:0007669"/>
    <property type="project" value="UniProtKB-ARBA"/>
</dbReference>
<evidence type="ECO:0000313" key="10">
    <source>
        <dbReference type="Proteomes" id="UP000240739"/>
    </source>
</evidence>
<dbReference type="GO" id="GO:0016625">
    <property type="term" value="F:oxidoreductase activity, acting on the aldehyde or oxo group of donors, iron-sulfur protein as acceptor"/>
    <property type="evidence" value="ECO:0007669"/>
    <property type="project" value="UniProtKB-ARBA"/>
</dbReference>
<evidence type="ECO:0000256" key="6">
    <source>
        <dbReference type="ARBA" id="ARBA00023014"/>
    </source>
</evidence>
<dbReference type="SUPFAM" id="SSF52518">
    <property type="entry name" value="Thiamin diphosphate-binding fold (THDP-binding)"/>
    <property type="match status" value="2"/>
</dbReference>
<dbReference type="PANTHER" id="PTHR48084">
    <property type="entry name" value="2-OXOGLUTARATE OXIDOREDUCTASE SUBUNIT KORB-RELATED"/>
    <property type="match status" value="1"/>
</dbReference>
<dbReference type="GO" id="GO:0045333">
    <property type="term" value="P:cellular respiration"/>
    <property type="evidence" value="ECO:0007669"/>
    <property type="project" value="UniProtKB-ARBA"/>
</dbReference>
<reference evidence="9 10" key="1">
    <citation type="submission" date="2018-03" db="EMBL/GenBank/DDBJ databases">
        <title>Aquarubrobacter algicola gen. nov., sp. nov., a novel actinobacterium isolated from shallow eutrophic lake during the end of cyanobacterial harmful algal blooms.</title>
        <authorList>
            <person name="Chun S.J."/>
        </authorList>
    </citation>
    <scope>NUCLEOTIDE SEQUENCE [LARGE SCALE GENOMIC DNA]</scope>
    <source>
        <strain evidence="9 10">Seoho-28</strain>
    </source>
</reference>
<dbReference type="AlphaFoldDB" id="A0A2T4UBK9"/>
<dbReference type="OrthoDB" id="9803617at2"/>
<dbReference type="PANTHER" id="PTHR48084:SF3">
    <property type="entry name" value="SUBUNIT OF PYRUVATE:FLAVODOXIN OXIDOREDUCTASE"/>
    <property type="match status" value="1"/>
</dbReference>
<keyword evidence="2" id="KW-0004">4Fe-4S</keyword>
<dbReference type="Gene3D" id="3.40.50.970">
    <property type="match status" value="1"/>
</dbReference>
<feature type="compositionally biased region" description="Low complexity" evidence="7">
    <location>
        <begin position="717"/>
        <end position="728"/>
    </location>
</feature>
<evidence type="ECO:0000256" key="2">
    <source>
        <dbReference type="ARBA" id="ARBA00022485"/>
    </source>
</evidence>
<evidence type="ECO:0000256" key="4">
    <source>
        <dbReference type="ARBA" id="ARBA00023002"/>
    </source>
</evidence>
<keyword evidence="4" id="KW-0560">Oxidoreductase</keyword>
<dbReference type="SUPFAM" id="SSF53323">
    <property type="entry name" value="Pyruvate-ferredoxin oxidoreductase, PFOR, domain III"/>
    <property type="match status" value="1"/>
</dbReference>
<evidence type="ECO:0000259" key="8">
    <source>
        <dbReference type="PROSITE" id="PS51379"/>
    </source>
</evidence>
<proteinExistence type="predicted"/>